<organism evidence="3 4">
    <name type="scientific">Actinoplanes sichuanensis</name>
    <dbReference type="NCBI Taxonomy" id="512349"/>
    <lineage>
        <taxon>Bacteria</taxon>
        <taxon>Bacillati</taxon>
        <taxon>Actinomycetota</taxon>
        <taxon>Actinomycetes</taxon>
        <taxon>Micromonosporales</taxon>
        <taxon>Micromonosporaceae</taxon>
        <taxon>Actinoplanes</taxon>
    </lineage>
</organism>
<protein>
    <submittedName>
        <fullName evidence="3">Glycerophosphodiester phosphodiesterase family protein</fullName>
    </submittedName>
</protein>
<proteinExistence type="predicted"/>
<evidence type="ECO:0000256" key="1">
    <source>
        <dbReference type="SAM" id="Phobius"/>
    </source>
</evidence>
<reference evidence="4" key="1">
    <citation type="journal article" date="2019" name="Int. J. Syst. Evol. Microbiol.">
        <title>The Global Catalogue of Microorganisms (GCM) 10K type strain sequencing project: providing services to taxonomists for standard genome sequencing and annotation.</title>
        <authorList>
            <consortium name="The Broad Institute Genomics Platform"/>
            <consortium name="The Broad Institute Genome Sequencing Center for Infectious Disease"/>
            <person name="Wu L."/>
            <person name="Ma J."/>
        </authorList>
    </citation>
    <scope>NUCLEOTIDE SEQUENCE [LARGE SCALE GENOMIC DNA]</scope>
    <source>
        <strain evidence="4">CCM 7526</strain>
    </source>
</reference>
<dbReference type="InterPro" id="IPR017946">
    <property type="entry name" value="PLC-like_Pdiesterase_TIM-brl"/>
</dbReference>
<keyword evidence="1" id="KW-0812">Transmembrane</keyword>
<dbReference type="Gene3D" id="3.20.20.190">
    <property type="entry name" value="Phosphatidylinositol (PI) phosphodiesterase"/>
    <property type="match status" value="1"/>
</dbReference>
<accession>A0ABW4AUY2</accession>
<feature type="transmembrane region" description="Helical" evidence="1">
    <location>
        <begin position="12"/>
        <end position="30"/>
    </location>
</feature>
<gene>
    <name evidence="3" type="ORF">ACFQ5G_52770</name>
</gene>
<dbReference type="RefSeq" id="WP_317794336.1">
    <property type="nucleotide sequence ID" value="NZ_AP028461.1"/>
</dbReference>
<comment type="caution">
    <text evidence="3">The sequence shown here is derived from an EMBL/GenBank/DDBJ whole genome shotgun (WGS) entry which is preliminary data.</text>
</comment>
<dbReference type="PROSITE" id="PS51704">
    <property type="entry name" value="GP_PDE"/>
    <property type="match status" value="1"/>
</dbReference>
<dbReference type="PANTHER" id="PTHR43805:SF1">
    <property type="entry name" value="GP-PDE DOMAIN-CONTAINING PROTEIN"/>
    <property type="match status" value="1"/>
</dbReference>
<dbReference type="Proteomes" id="UP001597183">
    <property type="component" value="Unassembled WGS sequence"/>
</dbReference>
<dbReference type="Pfam" id="PF03009">
    <property type="entry name" value="GDPD"/>
    <property type="match status" value="1"/>
</dbReference>
<sequence>MSEPEPRRRRRRLWIAPAVIVLVAAGLWTGNSSVLWGTGEGRPELLAHRGIAQTFPLDGVQNDTCTATRIHPPEHGYVENTLASMRAAFDAGADMLEFDVQLTADGQLAVFHDPTLECRTDGTGRVADHTLAELRELDLGYGYTADNGATWPLRGKAVGLLPTAPEVVAAFPDRELLVDLKDDDPADGTALAAYLATLPAERLKTISVYGGDHSVQAVRDRLPQIRTTSKAIMKDCLIDYLATGWTGHVPDDCHHTELHLPQRYGRYLWGWPHLFADRMRDADTRVILVGGEGDWSEGFDQPEDLDAVPPGWSGWLWTNRVDVIAPLTDR</sequence>
<evidence type="ECO:0000313" key="4">
    <source>
        <dbReference type="Proteomes" id="UP001597183"/>
    </source>
</evidence>
<keyword evidence="1" id="KW-1133">Transmembrane helix</keyword>
<evidence type="ECO:0000259" key="2">
    <source>
        <dbReference type="PROSITE" id="PS51704"/>
    </source>
</evidence>
<dbReference type="InterPro" id="IPR030395">
    <property type="entry name" value="GP_PDE_dom"/>
</dbReference>
<feature type="domain" description="GP-PDE" evidence="2">
    <location>
        <begin position="43"/>
        <end position="328"/>
    </location>
</feature>
<dbReference type="PANTHER" id="PTHR43805">
    <property type="entry name" value="GLYCEROPHOSPHORYL DIESTER PHOSPHODIESTERASE"/>
    <property type="match status" value="1"/>
</dbReference>
<evidence type="ECO:0000313" key="3">
    <source>
        <dbReference type="EMBL" id="MFD1374060.1"/>
    </source>
</evidence>
<keyword evidence="1" id="KW-0472">Membrane</keyword>
<dbReference type="SUPFAM" id="SSF51695">
    <property type="entry name" value="PLC-like phosphodiesterases"/>
    <property type="match status" value="1"/>
</dbReference>
<keyword evidence="4" id="KW-1185">Reference proteome</keyword>
<name>A0ABW4AUY2_9ACTN</name>
<dbReference type="EMBL" id="JBHTMK010000079">
    <property type="protein sequence ID" value="MFD1374060.1"/>
    <property type="molecule type" value="Genomic_DNA"/>
</dbReference>